<dbReference type="InterPro" id="IPR001806">
    <property type="entry name" value="Small_GTPase"/>
</dbReference>
<feature type="compositionally biased region" description="Basic and acidic residues" evidence="10">
    <location>
        <begin position="193"/>
        <end position="203"/>
    </location>
</feature>
<evidence type="ECO:0000256" key="6">
    <source>
        <dbReference type="ARBA" id="ARBA00023134"/>
    </source>
</evidence>
<dbReference type="SMART" id="SM00175">
    <property type="entry name" value="RAB"/>
    <property type="match status" value="1"/>
</dbReference>
<dbReference type="Pfam" id="PF00071">
    <property type="entry name" value="Ras"/>
    <property type="match status" value="1"/>
</dbReference>
<evidence type="ECO:0000256" key="9">
    <source>
        <dbReference type="ARBA" id="ARBA00023289"/>
    </source>
</evidence>
<keyword evidence="12" id="KW-1185">Reference proteome</keyword>
<sequence length="211" mass="23580">MAKKSSHECKVVVVGGGAVGKSCLTLQFIRGAFVDSYDPTIEDSFRKQCIIDDKAVLLDVFDTAGQEEYMTMREDFIRPGEGFLLVYSITSKHSFEEIKLFQHRILRVKEKDSFPIIVVGNKCDLEGEHAVLIEEGEQLARQFGCRFIETSAKSGANVEKAFYDIVREIREYERGSTSDAGDVNGTGGWSNKEIGEQDLDRATSRSKCAIM</sequence>
<evidence type="ECO:0000313" key="12">
    <source>
        <dbReference type="Proteomes" id="UP000696573"/>
    </source>
</evidence>
<dbReference type="SMART" id="SM00176">
    <property type="entry name" value="RAN"/>
    <property type="match status" value="1"/>
</dbReference>
<dbReference type="CDD" id="cd00876">
    <property type="entry name" value="Ras"/>
    <property type="match status" value="1"/>
</dbReference>
<dbReference type="InterPro" id="IPR020849">
    <property type="entry name" value="Small_GTPase_Ras-type"/>
</dbReference>
<evidence type="ECO:0000256" key="3">
    <source>
        <dbReference type="ARBA" id="ARBA00022475"/>
    </source>
</evidence>
<dbReference type="EMBL" id="CABFNQ020000642">
    <property type="protein sequence ID" value="CAH0020346.1"/>
    <property type="molecule type" value="Genomic_DNA"/>
</dbReference>
<dbReference type="PANTHER" id="PTHR24070">
    <property type="entry name" value="RAS, DI-RAS, AND RHEB FAMILY MEMBERS OF SMALL GTPASE SUPERFAMILY"/>
    <property type="match status" value="1"/>
</dbReference>
<evidence type="ECO:0000256" key="10">
    <source>
        <dbReference type="SAM" id="MobiDB-lite"/>
    </source>
</evidence>
<dbReference type="Proteomes" id="UP000696573">
    <property type="component" value="Unassembled WGS sequence"/>
</dbReference>
<comment type="subcellular location">
    <subcellularLocation>
        <location evidence="1">Cell membrane</location>
        <topology evidence="1">Lipid-anchor</topology>
    </subcellularLocation>
</comment>
<comment type="caution">
    <text evidence="11">The sequence shown here is derived from an EMBL/GenBank/DDBJ whole genome shotgun (WGS) entry which is preliminary data.</text>
</comment>
<dbReference type="GO" id="GO:0007165">
    <property type="term" value="P:signal transduction"/>
    <property type="evidence" value="ECO:0007669"/>
    <property type="project" value="InterPro"/>
</dbReference>
<accession>A0A9N9YEB9</accession>
<gene>
    <name evidence="11" type="ORF">CRHIZ90672A_00013846</name>
</gene>
<dbReference type="PRINTS" id="PR00449">
    <property type="entry name" value="RASTRNSFRMNG"/>
</dbReference>
<protein>
    <recommendedName>
        <fullName evidence="13">Ras-like protein</fullName>
    </recommendedName>
</protein>
<evidence type="ECO:0000313" key="11">
    <source>
        <dbReference type="EMBL" id="CAH0020346.1"/>
    </source>
</evidence>
<keyword evidence="8" id="KW-0449">Lipoprotein</keyword>
<dbReference type="NCBIfam" id="TIGR00231">
    <property type="entry name" value="small_GTP"/>
    <property type="match status" value="1"/>
</dbReference>
<evidence type="ECO:0000256" key="2">
    <source>
        <dbReference type="ARBA" id="ARBA00008344"/>
    </source>
</evidence>
<dbReference type="PROSITE" id="PS51420">
    <property type="entry name" value="RHO"/>
    <property type="match status" value="1"/>
</dbReference>
<dbReference type="PROSITE" id="PS51421">
    <property type="entry name" value="RAS"/>
    <property type="match status" value="1"/>
</dbReference>
<evidence type="ECO:0000256" key="7">
    <source>
        <dbReference type="ARBA" id="ARBA00023136"/>
    </source>
</evidence>
<keyword evidence="7" id="KW-0472">Membrane</keyword>
<dbReference type="AlphaFoldDB" id="A0A9N9YEB9"/>
<dbReference type="InterPro" id="IPR027417">
    <property type="entry name" value="P-loop_NTPase"/>
</dbReference>
<comment type="similarity">
    <text evidence="2">Belongs to the small GTPase superfamily. Ras family.</text>
</comment>
<dbReference type="GO" id="GO:0003924">
    <property type="term" value="F:GTPase activity"/>
    <property type="evidence" value="ECO:0007669"/>
    <property type="project" value="InterPro"/>
</dbReference>
<evidence type="ECO:0008006" key="13">
    <source>
        <dbReference type="Google" id="ProtNLM"/>
    </source>
</evidence>
<dbReference type="SUPFAM" id="SSF52540">
    <property type="entry name" value="P-loop containing nucleoside triphosphate hydrolases"/>
    <property type="match status" value="1"/>
</dbReference>
<feature type="region of interest" description="Disordered" evidence="10">
    <location>
        <begin position="176"/>
        <end position="211"/>
    </location>
</feature>
<dbReference type="SMART" id="SM00173">
    <property type="entry name" value="RAS"/>
    <property type="match status" value="1"/>
</dbReference>
<dbReference type="OrthoDB" id="5976022at2759"/>
<proteinExistence type="inferred from homology"/>
<dbReference type="GO" id="GO:0005525">
    <property type="term" value="F:GTP binding"/>
    <property type="evidence" value="ECO:0007669"/>
    <property type="project" value="UniProtKB-KW"/>
</dbReference>
<evidence type="ECO:0000256" key="8">
    <source>
        <dbReference type="ARBA" id="ARBA00023288"/>
    </source>
</evidence>
<dbReference type="Gene3D" id="3.40.50.300">
    <property type="entry name" value="P-loop containing nucleotide triphosphate hydrolases"/>
    <property type="match status" value="1"/>
</dbReference>
<name>A0A9N9YEB9_9HYPO</name>
<evidence type="ECO:0000256" key="1">
    <source>
        <dbReference type="ARBA" id="ARBA00004193"/>
    </source>
</evidence>
<keyword evidence="9" id="KW-0636">Prenylation</keyword>
<dbReference type="SMART" id="SM00174">
    <property type="entry name" value="RHO"/>
    <property type="match status" value="1"/>
</dbReference>
<dbReference type="InterPro" id="IPR005225">
    <property type="entry name" value="Small_GTP-bd"/>
</dbReference>
<keyword evidence="5" id="KW-0547">Nucleotide-binding</keyword>
<keyword evidence="4" id="KW-0488">Methylation</keyword>
<dbReference type="GO" id="GO:0005886">
    <property type="term" value="C:plasma membrane"/>
    <property type="evidence" value="ECO:0007669"/>
    <property type="project" value="UniProtKB-SubCell"/>
</dbReference>
<reference evidence="11" key="1">
    <citation type="submission" date="2021-10" db="EMBL/GenBank/DDBJ databases">
        <authorList>
            <person name="Piombo E."/>
        </authorList>
    </citation>
    <scope>NUCLEOTIDE SEQUENCE</scope>
</reference>
<dbReference type="PROSITE" id="PS51419">
    <property type="entry name" value="RAB"/>
    <property type="match status" value="1"/>
</dbReference>
<organism evidence="11 12">
    <name type="scientific">Clonostachys rhizophaga</name>
    <dbReference type="NCBI Taxonomy" id="160324"/>
    <lineage>
        <taxon>Eukaryota</taxon>
        <taxon>Fungi</taxon>
        <taxon>Dikarya</taxon>
        <taxon>Ascomycota</taxon>
        <taxon>Pezizomycotina</taxon>
        <taxon>Sordariomycetes</taxon>
        <taxon>Hypocreomycetidae</taxon>
        <taxon>Hypocreales</taxon>
        <taxon>Bionectriaceae</taxon>
        <taxon>Clonostachys</taxon>
    </lineage>
</organism>
<keyword evidence="6" id="KW-0342">GTP-binding</keyword>
<dbReference type="FunFam" id="3.40.50.300:FF:000080">
    <property type="entry name" value="Ras-like GTPase Ras1"/>
    <property type="match status" value="1"/>
</dbReference>
<evidence type="ECO:0000256" key="4">
    <source>
        <dbReference type="ARBA" id="ARBA00022481"/>
    </source>
</evidence>
<evidence type="ECO:0000256" key="5">
    <source>
        <dbReference type="ARBA" id="ARBA00022741"/>
    </source>
</evidence>
<keyword evidence="3" id="KW-1003">Cell membrane</keyword>